<sequence>MIGDNVRVGGHLGAVLPIGWIQETDAEALKDTGGDNQFEDSFVEKSVYEHEKLSDSEQYLQKLYSRLKTLQKNTTKKDLVSSLSIAKEESIARLITSEYTFKSEEEAVLASNPLIRHIVPHLQALTASELVHLLKADVLQVVTETVEEQELNDKSK</sequence>
<dbReference type="Pfam" id="PF14989">
    <property type="entry name" value="CCDC32"/>
    <property type="match status" value="1"/>
</dbReference>
<dbReference type="Proteomes" id="UP000617340">
    <property type="component" value="Unassembled WGS sequence"/>
</dbReference>
<dbReference type="EMBL" id="JACSDZ010000003">
    <property type="protein sequence ID" value="KAF7409632.1"/>
    <property type="molecule type" value="Genomic_DNA"/>
</dbReference>
<evidence type="ECO:0000313" key="2">
    <source>
        <dbReference type="Proteomes" id="UP000617340"/>
    </source>
</evidence>
<dbReference type="InterPro" id="IPR028039">
    <property type="entry name" value="CCDC32"/>
</dbReference>
<dbReference type="AlphaFoldDB" id="A0A834KPF3"/>
<protein>
    <submittedName>
        <fullName evidence="1">Uncharacterized protein</fullName>
    </submittedName>
</protein>
<organism evidence="1 2">
    <name type="scientific">Vespula germanica</name>
    <name type="common">German yellow jacket</name>
    <name type="synonym">Paravespula germanica</name>
    <dbReference type="NCBI Taxonomy" id="30212"/>
    <lineage>
        <taxon>Eukaryota</taxon>
        <taxon>Metazoa</taxon>
        <taxon>Ecdysozoa</taxon>
        <taxon>Arthropoda</taxon>
        <taxon>Hexapoda</taxon>
        <taxon>Insecta</taxon>
        <taxon>Pterygota</taxon>
        <taxon>Neoptera</taxon>
        <taxon>Endopterygota</taxon>
        <taxon>Hymenoptera</taxon>
        <taxon>Apocrita</taxon>
        <taxon>Aculeata</taxon>
        <taxon>Vespoidea</taxon>
        <taxon>Vespidae</taxon>
        <taxon>Vespinae</taxon>
        <taxon>Vespula</taxon>
    </lineage>
</organism>
<proteinExistence type="predicted"/>
<name>A0A834KPF3_VESGE</name>
<gene>
    <name evidence="1" type="ORF">HZH68_004013</name>
</gene>
<dbReference type="PANTHER" id="PTHR31800">
    <property type="entry name" value="COILED-COIL DOMAIN-CONTAINING PROTEIN 32"/>
    <property type="match status" value="1"/>
</dbReference>
<dbReference type="PANTHER" id="PTHR31800:SF1">
    <property type="entry name" value="COILED-COIL DOMAIN-CONTAINING PROTEIN 32"/>
    <property type="match status" value="1"/>
</dbReference>
<evidence type="ECO:0000313" key="1">
    <source>
        <dbReference type="EMBL" id="KAF7409632.1"/>
    </source>
</evidence>
<reference evidence="1" key="1">
    <citation type="journal article" date="2020" name="G3 (Bethesda)">
        <title>High-Quality Assemblies for Three Invasive Social Wasps from the &lt;i&gt;Vespula&lt;/i&gt; Genus.</title>
        <authorList>
            <person name="Harrop T.W.R."/>
            <person name="Guhlin J."/>
            <person name="McLaughlin G.M."/>
            <person name="Permina E."/>
            <person name="Stockwell P."/>
            <person name="Gilligan J."/>
            <person name="Le Lec M.F."/>
            <person name="Gruber M.A.M."/>
            <person name="Quinn O."/>
            <person name="Lovegrove M."/>
            <person name="Duncan E.J."/>
            <person name="Remnant E.J."/>
            <person name="Van Eeckhoven J."/>
            <person name="Graham B."/>
            <person name="Knapp R.A."/>
            <person name="Langford K.W."/>
            <person name="Kronenberg Z."/>
            <person name="Press M.O."/>
            <person name="Eacker S.M."/>
            <person name="Wilson-Rankin E.E."/>
            <person name="Purcell J."/>
            <person name="Lester P.J."/>
            <person name="Dearden P.K."/>
        </authorList>
    </citation>
    <scope>NUCLEOTIDE SEQUENCE</scope>
    <source>
        <strain evidence="1">Linc-1</strain>
    </source>
</reference>
<keyword evidence="2" id="KW-1185">Reference proteome</keyword>
<accession>A0A834KPF3</accession>
<dbReference type="GO" id="GO:0044782">
    <property type="term" value="P:cilium organization"/>
    <property type="evidence" value="ECO:0007669"/>
    <property type="project" value="TreeGrafter"/>
</dbReference>
<comment type="caution">
    <text evidence="1">The sequence shown here is derived from an EMBL/GenBank/DDBJ whole genome shotgun (WGS) entry which is preliminary data.</text>
</comment>